<dbReference type="PROSITE" id="PS51406">
    <property type="entry name" value="FIBRINOGEN_C_2"/>
    <property type="match status" value="1"/>
</dbReference>
<dbReference type="OrthoDB" id="6494340at2759"/>
<dbReference type="STRING" id="407821.A0A087UJ08"/>
<dbReference type="InterPro" id="IPR050373">
    <property type="entry name" value="Fibrinogen_C-term_domain"/>
</dbReference>
<accession>A0A087UJ08</accession>
<evidence type="ECO:0000313" key="4">
    <source>
        <dbReference type="Proteomes" id="UP000054359"/>
    </source>
</evidence>
<gene>
    <name evidence="3" type="ORF">X975_06236</name>
</gene>
<dbReference type="AlphaFoldDB" id="A0A087UJ08"/>
<dbReference type="OMA" id="RTSTCKP"/>
<dbReference type="NCBIfam" id="NF040941">
    <property type="entry name" value="GGGWT_bact"/>
    <property type="match status" value="1"/>
</dbReference>
<dbReference type="SUPFAM" id="SSF56496">
    <property type="entry name" value="Fibrinogen C-terminal domain-like"/>
    <property type="match status" value="1"/>
</dbReference>
<sequence length="214" mass="24745">MKGHNISGLYTIWPLCRTSTCKPLEVYCDMETDGGGWIVIQRRGTIWSSPDSFYRDWEEYKRGFGNISYDFWLGNENIFSLSNQGLYSIRFDLADEKGESRYAVYDIFAIDDENKDYKIHIKGYSGDAGDSMELSDGRTFSTKDRKTDEDVSEHCAMTRKSGWWFKDCTKANLNGIYIPGVKAAKSMYWSTWQAHVGLKYTAIKIRPKNIKNFM</sequence>
<dbReference type="InterPro" id="IPR020837">
    <property type="entry name" value="Fibrinogen_CS"/>
</dbReference>
<dbReference type="Gene3D" id="3.90.215.10">
    <property type="entry name" value="Gamma Fibrinogen, chain A, domain 1"/>
    <property type="match status" value="1"/>
</dbReference>
<keyword evidence="4" id="KW-1185">Reference proteome</keyword>
<name>A0A087UJ08_STEMI</name>
<dbReference type="Pfam" id="PF00147">
    <property type="entry name" value="Fibrinogen_C"/>
    <property type="match status" value="1"/>
</dbReference>
<dbReference type="InterPro" id="IPR036056">
    <property type="entry name" value="Fibrinogen-like_C"/>
</dbReference>
<evidence type="ECO:0000256" key="1">
    <source>
        <dbReference type="ARBA" id="ARBA00023157"/>
    </source>
</evidence>
<dbReference type="Proteomes" id="UP000054359">
    <property type="component" value="Unassembled WGS sequence"/>
</dbReference>
<feature type="non-terminal residue" evidence="3">
    <location>
        <position position="214"/>
    </location>
</feature>
<evidence type="ECO:0000313" key="3">
    <source>
        <dbReference type="EMBL" id="KFM77347.1"/>
    </source>
</evidence>
<dbReference type="SMART" id="SM00186">
    <property type="entry name" value="FBG"/>
    <property type="match status" value="1"/>
</dbReference>
<dbReference type="InterPro" id="IPR014716">
    <property type="entry name" value="Fibrinogen_a/b/g_C_1"/>
</dbReference>
<dbReference type="PROSITE" id="PS00514">
    <property type="entry name" value="FIBRINOGEN_C_1"/>
    <property type="match status" value="1"/>
</dbReference>
<proteinExistence type="predicted"/>
<dbReference type="PANTHER" id="PTHR19143">
    <property type="entry name" value="FIBRINOGEN/TENASCIN/ANGIOPOEITIN"/>
    <property type="match status" value="1"/>
</dbReference>
<evidence type="ECO:0000259" key="2">
    <source>
        <dbReference type="PROSITE" id="PS51406"/>
    </source>
</evidence>
<dbReference type="GO" id="GO:0005615">
    <property type="term" value="C:extracellular space"/>
    <property type="evidence" value="ECO:0007669"/>
    <property type="project" value="TreeGrafter"/>
</dbReference>
<keyword evidence="1" id="KW-1015">Disulfide bond</keyword>
<dbReference type="InterPro" id="IPR002181">
    <property type="entry name" value="Fibrinogen_a/b/g_C_dom"/>
</dbReference>
<organism evidence="3 4">
    <name type="scientific">Stegodyphus mimosarum</name>
    <name type="common">African social velvet spider</name>
    <dbReference type="NCBI Taxonomy" id="407821"/>
    <lineage>
        <taxon>Eukaryota</taxon>
        <taxon>Metazoa</taxon>
        <taxon>Ecdysozoa</taxon>
        <taxon>Arthropoda</taxon>
        <taxon>Chelicerata</taxon>
        <taxon>Arachnida</taxon>
        <taxon>Araneae</taxon>
        <taxon>Araneomorphae</taxon>
        <taxon>Entelegynae</taxon>
        <taxon>Eresoidea</taxon>
        <taxon>Eresidae</taxon>
        <taxon>Stegodyphus</taxon>
    </lineage>
</organism>
<dbReference type="CDD" id="cd00087">
    <property type="entry name" value="FReD"/>
    <property type="match status" value="1"/>
</dbReference>
<protein>
    <submittedName>
        <fullName evidence="3">Techylectin-5A</fullName>
    </submittedName>
</protein>
<feature type="domain" description="Fibrinogen C-terminal" evidence="2">
    <location>
        <begin position="1"/>
        <end position="209"/>
    </location>
</feature>
<dbReference type="EMBL" id="KK120007">
    <property type="protein sequence ID" value="KFM77347.1"/>
    <property type="molecule type" value="Genomic_DNA"/>
</dbReference>
<reference evidence="3 4" key="1">
    <citation type="submission" date="2013-11" db="EMBL/GenBank/DDBJ databases">
        <title>Genome sequencing of Stegodyphus mimosarum.</title>
        <authorList>
            <person name="Bechsgaard J."/>
        </authorList>
    </citation>
    <scope>NUCLEOTIDE SEQUENCE [LARGE SCALE GENOMIC DNA]</scope>
</reference>